<dbReference type="Pfam" id="PF16363">
    <property type="entry name" value="GDP_Man_Dehyd"/>
    <property type="match status" value="1"/>
</dbReference>
<dbReference type="Gene3D" id="3.90.25.10">
    <property type="entry name" value="UDP-galactose 4-epimerase, domain 1"/>
    <property type="match status" value="1"/>
</dbReference>
<dbReference type="InterPro" id="IPR016040">
    <property type="entry name" value="NAD(P)-bd_dom"/>
</dbReference>
<evidence type="ECO:0000259" key="1">
    <source>
        <dbReference type="Pfam" id="PF16363"/>
    </source>
</evidence>
<name>A0A7C9KBB0_9BACT</name>
<dbReference type="GO" id="GO:0047733">
    <property type="term" value="F:CDP-glucose 4,6-dehydratase activity"/>
    <property type="evidence" value="ECO:0007669"/>
    <property type="project" value="UniProtKB-EC"/>
</dbReference>
<dbReference type="SUPFAM" id="SSF51735">
    <property type="entry name" value="NAD(P)-binding Rossmann-fold domains"/>
    <property type="match status" value="1"/>
</dbReference>
<dbReference type="NCBIfam" id="TIGR02622">
    <property type="entry name" value="CDP_4_6_dhtase"/>
    <property type="match status" value="1"/>
</dbReference>
<dbReference type="PANTHER" id="PTHR43000">
    <property type="entry name" value="DTDP-D-GLUCOSE 4,6-DEHYDRATASE-RELATED"/>
    <property type="match status" value="1"/>
</dbReference>
<sequence>MPTKEYWSGRRVLVTGHTGFKGSWMCEVLLGLGAKVYGYALDPEPNSLFDEADLSCRTNTFIGDVRHTGHLMEAFNTARPEVVIHMAAQPLVRDGYDRPAYTYDVNVMGTVNVLEGCRVRHPKSVVNVTTDKVYRNDEVSGYRYREGDPLDGFDPYSNSKSCSELVTATYKRCYFDKVGIPVSCMRSGNVIGPGDWAADRIVPDLVRSFVDGRTCELRNPSSTRPYQHVLEPVCAYLAFAEAQALHPELAGEYNVGPDEESCVTTGELAMALCEDWGDGARWASVPQPNAPREAGFLALDASKLKSVLGWRPRWNIEEVVAKTAEGYKELCAGVPAADVMGKQIEEYFGGVGRS</sequence>
<dbReference type="EMBL" id="QWKH01000030">
    <property type="protein sequence ID" value="NBI34493.1"/>
    <property type="molecule type" value="Genomic_DNA"/>
</dbReference>
<feature type="domain" description="NAD(P)-binding" evidence="1">
    <location>
        <begin position="13"/>
        <end position="323"/>
    </location>
</feature>
<accession>A0A7C9KBB0</accession>
<organism evidence="2">
    <name type="scientific">Muribaculaceae bacterium Z82</name>
    <dbReference type="NCBI Taxonomy" id="2304548"/>
    <lineage>
        <taxon>Bacteria</taxon>
        <taxon>Pseudomonadati</taxon>
        <taxon>Bacteroidota</taxon>
        <taxon>Bacteroidia</taxon>
        <taxon>Bacteroidales</taxon>
        <taxon>Muribaculaceae</taxon>
    </lineage>
</organism>
<dbReference type="AlphaFoldDB" id="A0A7C9KBB0"/>
<gene>
    <name evidence="2" type="primary">rfbG</name>
    <name evidence="2" type="ORF">D1639_05505</name>
</gene>
<proteinExistence type="predicted"/>
<dbReference type="InterPro" id="IPR036291">
    <property type="entry name" value="NAD(P)-bd_dom_sf"/>
</dbReference>
<evidence type="ECO:0000313" key="2">
    <source>
        <dbReference type="EMBL" id="NBI34493.1"/>
    </source>
</evidence>
<protein>
    <submittedName>
        <fullName evidence="2">CDP-glucose 4,6-dehydratase</fullName>
        <ecNumber evidence="2">4.2.1.45</ecNumber>
    </submittedName>
</protein>
<reference evidence="2" key="1">
    <citation type="submission" date="2018-08" db="EMBL/GenBank/DDBJ databases">
        <title>Murine metabolic-syndrome-specific gut microbial biobank.</title>
        <authorList>
            <person name="Liu C."/>
        </authorList>
    </citation>
    <scope>NUCLEOTIDE SEQUENCE [LARGE SCALE GENOMIC DNA]</scope>
    <source>
        <strain evidence="2">Z82</strain>
    </source>
</reference>
<comment type="caution">
    <text evidence="2">The sequence shown here is derived from an EMBL/GenBank/DDBJ whole genome shotgun (WGS) entry which is preliminary data.</text>
</comment>
<dbReference type="Gene3D" id="3.40.50.720">
    <property type="entry name" value="NAD(P)-binding Rossmann-like Domain"/>
    <property type="match status" value="1"/>
</dbReference>
<dbReference type="InterPro" id="IPR013445">
    <property type="entry name" value="CDP_4_6_deHydtase"/>
</dbReference>
<keyword evidence="2" id="KW-0456">Lyase</keyword>
<dbReference type="EC" id="4.2.1.45" evidence="2"/>